<dbReference type="AlphaFoldDB" id="A0A212CP74"/>
<keyword evidence="4" id="KW-0391">Immunity</keyword>
<dbReference type="Proteomes" id="UP000242450">
    <property type="component" value="Chromosome 15"/>
</dbReference>
<comment type="similarity">
    <text evidence="6">Belongs to the IFIT family.</text>
</comment>
<dbReference type="SUPFAM" id="SSF48452">
    <property type="entry name" value="TPR-like"/>
    <property type="match status" value="4"/>
</dbReference>
<keyword evidence="5" id="KW-0051">Antiviral defense</keyword>
<dbReference type="PANTHER" id="PTHR10271">
    <property type="entry name" value="INTERFERON-INDUCED PROTEIN WITH TETRATRICOPEPTIDE REPEATS"/>
    <property type="match status" value="1"/>
</dbReference>
<dbReference type="OrthoDB" id="10043504at2759"/>
<protein>
    <submittedName>
        <fullName evidence="8">Uncharacterized protein</fullName>
    </submittedName>
</protein>
<dbReference type="Pfam" id="PF13424">
    <property type="entry name" value="TPR_12"/>
    <property type="match status" value="1"/>
</dbReference>
<dbReference type="PROSITE" id="PS50005">
    <property type="entry name" value="TPR"/>
    <property type="match status" value="2"/>
</dbReference>
<dbReference type="SMART" id="SM00028">
    <property type="entry name" value="TPR"/>
    <property type="match status" value="6"/>
</dbReference>
<keyword evidence="1" id="KW-0399">Innate immunity</keyword>
<dbReference type="GO" id="GO:0051607">
    <property type="term" value="P:defense response to virus"/>
    <property type="evidence" value="ECO:0007669"/>
    <property type="project" value="UniProtKB-KW"/>
</dbReference>
<dbReference type="PANTHER" id="PTHR10271:SF4">
    <property type="entry name" value="INTERFERON-INDUCED PROTEIN WITH TETRATRICOPEPTIDE REPEATS 2"/>
    <property type="match status" value="1"/>
</dbReference>
<feature type="repeat" description="TPR" evidence="7">
    <location>
        <begin position="545"/>
        <end position="578"/>
    </location>
</feature>
<name>A0A212CP74_CEREH</name>
<keyword evidence="2" id="KW-0677">Repeat</keyword>
<dbReference type="FunFam" id="1.25.40.10:FF:000036">
    <property type="entry name" value="interferon-induced protein with tetratricopeptide repeats 5"/>
    <property type="match status" value="1"/>
</dbReference>
<evidence type="ECO:0000256" key="4">
    <source>
        <dbReference type="ARBA" id="ARBA00022859"/>
    </source>
</evidence>
<dbReference type="GO" id="GO:0005829">
    <property type="term" value="C:cytosol"/>
    <property type="evidence" value="ECO:0007669"/>
    <property type="project" value="TreeGrafter"/>
</dbReference>
<comment type="caution">
    <text evidence="8">The sequence shown here is derived from an EMBL/GenBank/DDBJ whole genome shotgun (WGS) entry which is preliminary data.</text>
</comment>
<feature type="repeat" description="TPR" evidence="7">
    <location>
        <begin position="248"/>
        <end position="281"/>
    </location>
</feature>
<dbReference type="InterPro" id="IPR011990">
    <property type="entry name" value="TPR-like_helical_dom_sf"/>
</dbReference>
<evidence type="ECO:0000256" key="1">
    <source>
        <dbReference type="ARBA" id="ARBA00022588"/>
    </source>
</evidence>
<dbReference type="EMBL" id="MKHE01000015">
    <property type="protein sequence ID" value="OWK07675.1"/>
    <property type="molecule type" value="Genomic_DNA"/>
</dbReference>
<dbReference type="Pfam" id="PF13432">
    <property type="entry name" value="TPR_16"/>
    <property type="match status" value="2"/>
</dbReference>
<evidence type="ECO:0000256" key="2">
    <source>
        <dbReference type="ARBA" id="ARBA00022737"/>
    </source>
</evidence>
<evidence type="ECO:0000256" key="5">
    <source>
        <dbReference type="ARBA" id="ARBA00023118"/>
    </source>
</evidence>
<reference evidence="8 9" key="1">
    <citation type="journal article" date="2018" name="Mol. Genet. Genomics">
        <title>The red deer Cervus elaphus genome CerEla1.0: sequencing, annotating, genes, and chromosomes.</title>
        <authorList>
            <person name="Bana N.A."/>
            <person name="Nyiri A."/>
            <person name="Nagy J."/>
            <person name="Frank K."/>
            <person name="Nagy T."/>
            <person name="Steger V."/>
            <person name="Schiller M."/>
            <person name="Lakatos P."/>
            <person name="Sugar L."/>
            <person name="Horn P."/>
            <person name="Barta E."/>
            <person name="Orosz L."/>
        </authorList>
    </citation>
    <scope>NUCLEOTIDE SEQUENCE [LARGE SCALE GENOMIC DNA]</scope>
    <source>
        <strain evidence="8">Hungarian</strain>
    </source>
</reference>
<evidence type="ECO:0000313" key="8">
    <source>
        <dbReference type="EMBL" id="OWK07675.1"/>
    </source>
</evidence>
<organism evidence="8 9">
    <name type="scientific">Cervus elaphus hippelaphus</name>
    <name type="common">European red deer</name>
    <dbReference type="NCBI Taxonomy" id="46360"/>
    <lineage>
        <taxon>Eukaryota</taxon>
        <taxon>Metazoa</taxon>
        <taxon>Chordata</taxon>
        <taxon>Craniata</taxon>
        <taxon>Vertebrata</taxon>
        <taxon>Euteleostomi</taxon>
        <taxon>Mammalia</taxon>
        <taxon>Eutheria</taxon>
        <taxon>Laurasiatheria</taxon>
        <taxon>Artiodactyla</taxon>
        <taxon>Ruminantia</taxon>
        <taxon>Pecora</taxon>
        <taxon>Cervidae</taxon>
        <taxon>Cervinae</taxon>
        <taxon>Cervus</taxon>
    </lineage>
</organism>
<keyword evidence="9" id="KW-1185">Reference proteome</keyword>
<evidence type="ECO:0000313" key="9">
    <source>
        <dbReference type="Proteomes" id="UP000242450"/>
    </source>
</evidence>
<dbReference type="InterPro" id="IPR019734">
    <property type="entry name" value="TPR_rpt"/>
</dbReference>
<dbReference type="Gene3D" id="1.25.40.10">
    <property type="entry name" value="Tetratricopeptide repeat domain"/>
    <property type="match status" value="4"/>
</dbReference>
<dbReference type="GO" id="GO:0045087">
    <property type="term" value="P:innate immune response"/>
    <property type="evidence" value="ECO:0007669"/>
    <property type="project" value="UniProtKB-KW"/>
</dbReference>
<evidence type="ECO:0000256" key="7">
    <source>
        <dbReference type="PROSITE-ProRule" id="PRU00339"/>
    </source>
</evidence>
<evidence type="ECO:0000256" key="3">
    <source>
        <dbReference type="ARBA" id="ARBA00022803"/>
    </source>
</evidence>
<accession>A0A212CP74</accession>
<sequence>MVGTKGSETTKNSLEHSLQQLKSHFTWNLVEGEHSLDDFEDKVCNQNEFQNSEFKATMCNILAYIKLRRGQHEAALGCLQQAEELIQREHADQAEVRSLVTWGNYAWVYYHLGRFAEAQLYVDKVKQVCQKFSSPYRIESPELDCEEGWTRLKCGGNQNERAKVCFEKALEKNPKNPEFTSGLAIASYQLDNQPPSQNPINPLRQAIRLNPDDQYVKVLLALKLQKMNKNDEGERLVEEALEKAPLATDVIRGAAKLYRRKGDLDQAIELLRKALKCMPNNIYLHCHIGCYYKAKVLEVEKMGGEREELQELIRHAIDHLKKADESNGNFFRISSYLACLHARIGQYEEAECYFQKEFSKELPPVAKQLLHLRYGNFQLYQRKHEDKAIHHFIEGVKINQGSKEGEKMKNKLQRFAKIKLSKNRADPKALHLLAIESPELDCEEGWTRLKCGGNQNERAKVCFEKALEKNPKNPEFTSGLAIASYQLDNQPPSQNPINPLRQAIRLNPDDQYVKVLLALKLQKMNKNDEGERLVEEALEKAPLATDVIRGAAKLYRRKGDLDQAIELLRKALKCMPNNIYLHCHIGCYYKAKVLEVEKMGGEREELQELIRHAIDHLKKADESNGNFFRISSYLACLHARIGQYEEAECYFQKEFSKELPPVAKQLLHLRYGNFQLYQRKHEDKAIHHFIEGVKINQGSKEGEKMKNKLQRFAKIKLSKNRADPKALHLLAFLQELDEDMQPAEENSENLIPLASLAEE</sequence>
<dbReference type="FunFam" id="1.25.40.10:FF:000032">
    <property type="entry name" value="Interferon-induced protein with tetratricopeptide repeats 5"/>
    <property type="match status" value="1"/>
</dbReference>
<evidence type="ECO:0000256" key="6">
    <source>
        <dbReference type="ARBA" id="ARBA00038336"/>
    </source>
</evidence>
<keyword evidence="3 7" id="KW-0802">TPR repeat</keyword>
<gene>
    <name evidence="8" type="ORF">Celaphus_00008457</name>
</gene>
<proteinExistence type="inferred from homology"/>